<proteinExistence type="predicted"/>
<gene>
    <name evidence="1" type="ORF">C4B60_10370</name>
</gene>
<dbReference type="Proteomes" id="UP000239047">
    <property type="component" value="Unassembled WGS sequence"/>
</dbReference>
<keyword evidence="2" id="KW-1185">Reference proteome</keyword>
<dbReference type="EMBL" id="PREZ01000004">
    <property type="protein sequence ID" value="PPA69996.1"/>
    <property type="molecule type" value="Genomic_DNA"/>
</dbReference>
<protein>
    <submittedName>
        <fullName evidence="1">Uncharacterized protein</fullName>
    </submittedName>
</protein>
<accession>A0A2S5GAH6</accession>
<evidence type="ECO:0000313" key="1">
    <source>
        <dbReference type="EMBL" id="PPA69996.1"/>
    </source>
</evidence>
<organism evidence="1 2">
    <name type="scientific">Jeotgalibacillus proteolyticus</name>
    <dbReference type="NCBI Taxonomy" id="2082395"/>
    <lineage>
        <taxon>Bacteria</taxon>
        <taxon>Bacillati</taxon>
        <taxon>Bacillota</taxon>
        <taxon>Bacilli</taxon>
        <taxon>Bacillales</taxon>
        <taxon>Caryophanaceae</taxon>
        <taxon>Jeotgalibacillus</taxon>
    </lineage>
</organism>
<dbReference type="AlphaFoldDB" id="A0A2S5GAH6"/>
<reference evidence="1 2" key="1">
    <citation type="submission" date="2018-02" db="EMBL/GenBank/DDBJ databases">
        <title>Jeotgalibacillus proteolyticum sp. nov. a protease producing bacterium isolated from ocean sediments of Laizhou Bay.</title>
        <authorList>
            <person name="Li Y."/>
        </authorList>
    </citation>
    <scope>NUCLEOTIDE SEQUENCE [LARGE SCALE GENOMIC DNA]</scope>
    <source>
        <strain evidence="1 2">22-7</strain>
    </source>
</reference>
<sequence>MSATAERNQLLSQENSDFYVSSRLKHDIIIPNHKFLGCCRENPIEDIDKRSLCIKGGQARAFADWEKGEKG</sequence>
<evidence type="ECO:0000313" key="2">
    <source>
        <dbReference type="Proteomes" id="UP000239047"/>
    </source>
</evidence>
<name>A0A2S5GAH6_9BACL</name>
<comment type="caution">
    <text evidence="1">The sequence shown here is derived from an EMBL/GenBank/DDBJ whole genome shotgun (WGS) entry which is preliminary data.</text>
</comment>